<keyword evidence="1" id="KW-0175">Coiled coil</keyword>
<sequence length="204" mass="22786">MLVLQTQKTTDAGKTLGAFHWWVATSSPGVRANVAADKASFTRGPRTLSGRNIGRPFKKESTLKTAEQKLLQEDLPQSQKRKRIPRKLFIDTEEETGDKVSKKKKNYKLIAARTSELEVLAQNQPAFSQVDTASVEEELRALRNENKELRDQLNAGLSPAREDLETQIRALTKENARLRNMAIKGSTLRSSTNHTAALPSPHNL</sequence>
<evidence type="ECO:0000313" key="2">
    <source>
        <dbReference type="EMBL" id="KAK7907210.1"/>
    </source>
</evidence>
<organism evidence="2 3">
    <name type="scientific">Mugilogobius chulae</name>
    <name type="common">yellowstripe goby</name>
    <dbReference type="NCBI Taxonomy" id="88201"/>
    <lineage>
        <taxon>Eukaryota</taxon>
        <taxon>Metazoa</taxon>
        <taxon>Chordata</taxon>
        <taxon>Craniata</taxon>
        <taxon>Vertebrata</taxon>
        <taxon>Euteleostomi</taxon>
        <taxon>Actinopterygii</taxon>
        <taxon>Neopterygii</taxon>
        <taxon>Teleostei</taxon>
        <taxon>Neoteleostei</taxon>
        <taxon>Acanthomorphata</taxon>
        <taxon>Gobiaria</taxon>
        <taxon>Gobiiformes</taxon>
        <taxon>Gobioidei</taxon>
        <taxon>Gobiidae</taxon>
        <taxon>Gobionellinae</taxon>
        <taxon>Mugilogobius</taxon>
    </lineage>
</organism>
<dbReference type="EMBL" id="JBBPFD010000011">
    <property type="protein sequence ID" value="KAK7907210.1"/>
    <property type="molecule type" value="Genomic_DNA"/>
</dbReference>
<keyword evidence="3" id="KW-1185">Reference proteome</keyword>
<reference evidence="3" key="1">
    <citation type="submission" date="2024-04" db="EMBL/GenBank/DDBJ databases">
        <title>Salinicola lusitanus LLJ914,a marine bacterium isolated from the Okinawa Trough.</title>
        <authorList>
            <person name="Li J."/>
        </authorList>
    </citation>
    <scope>NUCLEOTIDE SEQUENCE [LARGE SCALE GENOMIC DNA]</scope>
</reference>
<protein>
    <recommendedName>
        <fullName evidence="4">cGMP-dependent protein kinase interacting domain-containing protein</fullName>
    </recommendedName>
</protein>
<evidence type="ECO:0000313" key="3">
    <source>
        <dbReference type="Proteomes" id="UP001460270"/>
    </source>
</evidence>
<name>A0AAW0NYC1_9GOBI</name>
<gene>
    <name evidence="2" type="ORF">WMY93_015822</name>
</gene>
<feature type="coiled-coil region" evidence="1">
    <location>
        <begin position="132"/>
        <end position="181"/>
    </location>
</feature>
<accession>A0AAW0NYC1</accession>
<proteinExistence type="predicted"/>
<evidence type="ECO:0008006" key="4">
    <source>
        <dbReference type="Google" id="ProtNLM"/>
    </source>
</evidence>
<comment type="caution">
    <text evidence="2">The sequence shown here is derived from an EMBL/GenBank/DDBJ whole genome shotgun (WGS) entry which is preliminary data.</text>
</comment>
<dbReference type="Proteomes" id="UP001460270">
    <property type="component" value="Unassembled WGS sequence"/>
</dbReference>
<dbReference type="AlphaFoldDB" id="A0AAW0NYC1"/>
<evidence type="ECO:0000256" key="1">
    <source>
        <dbReference type="SAM" id="Coils"/>
    </source>
</evidence>